<sequence>MNKKIKRKTTGIIFILSSLIYLLIEYIVIKNTSLNIYEAYINYSVSHIAMPLNQTYLGITNNFSPQYMLLNIAFIILGIIFIISCILEINKRINSNKILYYPLMLITGVGFIFLGIFSAGQTSINNHQLAIFMSLLCGNIFLILMGKTINTNKIHRNTSLILGIIGTISFIILTYSLINKDMIIYMGLFERISIYTLIIWNIITGTYLLKQ</sequence>
<dbReference type="EMBL" id="CP000102">
    <property type="protein sequence ID" value="ABC57176.1"/>
    <property type="molecule type" value="Genomic_DNA"/>
</dbReference>
<dbReference type="OrthoDB" id="77684at2157"/>
<dbReference type="RefSeq" id="WP_011406376.1">
    <property type="nucleotide sequence ID" value="NC_007681.1"/>
</dbReference>
<keyword evidence="1" id="KW-1133">Transmembrane helix</keyword>
<evidence type="ECO:0000313" key="3">
    <source>
        <dbReference type="Proteomes" id="UP000001931"/>
    </source>
</evidence>
<evidence type="ECO:0000256" key="1">
    <source>
        <dbReference type="SAM" id="Phobius"/>
    </source>
</evidence>
<accession>Q2NG77</accession>
<dbReference type="HOGENOM" id="CLU_1318556_0_0_2"/>
<evidence type="ECO:0000313" key="2">
    <source>
        <dbReference type="EMBL" id="ABC57176.1"/>
    </source>
</evidence>
<dbReference type="InterPro" id="IPR009339">
    <property type="entry name" value="DUF998"/>
</dbReference>
<dbReference type="KEGG" id="mst:Msp_0783"/>
<keyword evidence="3" id="KW-1185">Reference proteome</keyword>
<gene>
    <name evidence="2" type="ordered locus">Msp_0783</name>
</gene>
<protein>
    <submittedName>
        <fullName evidence="2">Hypothetical membrane-spanning protein</fullName>
    </submittedName>
</protein>
<name>Q2NG77_METST</name>
<dbReference type="eggNOG" id="arCOG02008">
    <property type="taxonomic scope" value="Archaea"/>
</dbReference>
<feature type="transmembrane region" description="Helical" evidence="1">
    <location>
        <begin position="12"/>
        <end position="29"/>
    </location>
</feature>
<feature type="transmembrane region" description="Helical" evidence="1">
    <location>
        <begin position="67"/>
        <end position="87"/>
    </location>
</feature>
<dbReference type="AlphaFoldDB" id="Q2NG77"/>
<reference evidence="2 3" key="1">
    <citation type="journal article" date="2006" name="J. Bacteriol.">
        <title>The genome sequence of Methanosphaera stadtmanae reveals why this human intestinal archaeon is restricted to methanol and H2 for methane formation and ATP synthesis.</title>
        <authorList>
            <person name="Fricke W.F."/>
            <person name="Seedorf H."/>
            <person name="Henne A."/>
            <person name="Kruer M."/>
            <person name="Liesegang H."/>
            <person name="Hedderich R."/>
            <person name="Gottschalk G."/>
            <person name="Thauer R.K."/>
        </authorList>
    </citation>
    <scope>NUCLEOTIDE SEQUENCE [LARGE SCALE GENOMIC DNA]</scope>
    <source>
        <strain evidence="3">ATCC 43021 / DSM 3091 / JCM 11832 / MCB-3</strain>
    </source>
</reference>
<dbReference type="Pfam" id="PF06197">
    <property type="entry name" value="DUF998"/>
    <property type="match status" value="1"/>
</dbReference>
<feature type="transmembrane region" description="Helical" evidence="1">
    <location>
        <begin position="129"/>
        <end position="146"/>
    </location>
</feature>
<feature type="transmembrane region" description="Helical" evidence="1">
    <location>
        <begin position="99"/>
        <end position="117"/>
    </location>
</feature>
<proteinExistence type="predicted"/>
<feature type="transmembrane region" description="Helical" evidence="1">
    <location>
        <begin position="184"/>
        <end position="209"/>
    </location>
</feature>
<dbReference type="GeneID" id="3856019"/>
<organism evidence="2 3">
    <name type="scientific">Methanosphaera stadtmanae (strain ATCC 43021 / DSM 3091 / JCM 11832 / MCB-3)</name>
    <dbReference type="NCBI Taxonomy" id="339860"/>
    <lineage>
        <taxon>Archaea</taxon>
        <taxon>Methanobacteriati</taxon>
        <taxon>Methanobacteriota</taxon>
        <taxon>Methanomada group</taxon>
        <taxon>Methanobacteria</taxon>
        <taxon>Methanobacteriales</taxon>
        <taxon>Methanobacteriaceae</taxon>
        <taxon>Methanosphaera</taxon>
    </lineage>
</organism>
<keyword evidence="1" id="KW-0812">Transmembrane</keyword>
<keyword evidence="1" id="KW-0472">Membrane</keyword>
<dbReference type="Proteomes" id="UP000001931">
    <property type="component" value="Chromosome"/>
</dbReference>
<feature type="transmembrane region" description="Helical" evidence="1">
    <location>
        <begin position="158"/>
        <end position="178"/>
    </location>
</feature>
<dbReference type="STRING" id="339860.Msp_0783"/>